<feature type="transmembrane region" description="Helical" evidence="1">
    <location>
        <begin position="47"/>
        <end position="65"/>
    </location>
</feature>
<dbReference type="Pfam" id="PF26135">
    <property type="entry name" value="YuzI"/>
    <property type="match status" value="1"/>
</dbReference>
<sequence>MVRIFLYLVGFGFSVVGGMMIITYLNIMTPERGWSEYFFYICTRSECYLFPIGVLLMWGSLYFPGREP</sequence>
<keyword evidence="1" id="KW-0812">Transmembrane</keyword>
<comment type="caution">
    <text evidence="2">The sequence shown here is derived from an EMBL/GenBank/DDBJ whole genome shotgun (WGS) entry which is preliminary data.</text>
</comment>
<proteinExistence type="predicted"/>
<keyword evidence="3" id="KW-1185">Reference proteome</keyword>
<organism evidence="2 3">
    <name type="scientific">Parageobacillus caldoxylosilyticus NBRC 107762</name>
    <dbReference type="NCBI Taxonomy" id="1220594"/>
    <lineage>
        <taxon>Bacteria</taxon>
        <taxon>Bacillati</taxon>
        <taxon>Bacillota</taxon>
        <taxon>Bacilli</taxon>
        <taxon>Bacillales</taxon>
        <taxon>Anoxybacillaceae</taxon>
        <taxon>Saccharococcus</taxon>
    </lineage>
</organism>
<dbReference type="OrthoDB" id="2972455at2"/>
<evidence type="ECO:0000256" key="1">
    <source>
        <dbReference type="SAM" id="Phobius"/>
    </source>
</evidence>
<evidence type="ECO:0000313" key="3">
    <source>
        <dbReference type="Proteomes" id="UP000023561"/>
    </source>
</evidence>
<dbReference type="EMBL" id="BAWO01000057">
    <property type="protein sequence ID" value="GAJ41065.1"/>
    <property type="molecule type" value="Genomic_DNA"/>
</dbReference>
<gene>
    <name evidence="2" type="ORF">GCA01S_057_00040</name>
</gene>
<evidence type="ECO:0000313" key="2">
    <source>
        <dbReference type="EMBL" id="GAJ41065.1"/>
    </source>
</evidence>
<reference evidence="2 3" key="1">
    <citation type="submission" date="2014-04" db="EMBL/GenBank/DDBJ databases">
        <title>Whole genome shotgun sequence of Geobacillus caldoxylosilyticus NBRC 107762.</title>
        <authorList>
            <person name="Hosoyama A."/>
            <person name="Hosoyama Y."/>
            <person name="Katano-Makiyama Y."/>
            <person name="Tsuchikane K."/>
            <person name="Ohji S."/>
            <person name="Ichikawa N."/>
            <person name="Yamazoe A."/>
            <person name="Fujita N."/>
        </authorList>
    </citation>
    <scope>NUCLEOTIDE SEQUENCE [LARGE SCALE GENOMIC DNA]</scope>
    <source>
        <strain evidence="2 3">NBRC 107762</strain>
    </source>
</reference>
<protein>
    <submittedName>
        <fullName evidence="2">Uncharacterized protein</fullName>
    </submittedName>
</protein>
<name>A0A023DIG0_9BACL</name>
<keyword evidence="1" id="KW-1133">Transmembrane helix</keyword>
<dbReference type="Proteomes" id="UP000023561">
    <property type="component" value="Unassembled WGS sequence"/>
</dbReference>
<feature type="transmembrane region" description="Helical" evidence="1">
    <location>
        <begin position="6"/>
        <end position="27"/>
    </location>
</feature>
<dbReference type="RefSeq" id="WP_017436322.1">
    <property type="nucleotide sequence ID" value="NZ_BAWO01000057.1"/>
</dbReference>
<dbReference type="GeneID" id="301192103"/>
<accession>A0A023DIG0</accession>
<dbReference type="InterPro" id="IPR058887">
    <property type="entry name" value="YuzI-like"/>
</dbReference>
<keyword evidence="1" id="KW-0472">Membrane</keyword>
<dbReference type="AlphaFoldDB" id="A0A023DIG0"/>